<dbReference type="Pfam" id="PF02271">
    <property type="entry name" value="UCR_14kD"/>
    <property type="match status" value="1"/>
</dbReference>
<evidence type="ECO:0000256" key="9">
    <source>
        <dbReference type="ARBA" id="ARBA00023136"/>
    </source>
</evidence>
<dbReference type="SUPFAM" id="SSF81524">
    <property type="entry name" value="14 kDa protein of cytochrome bc1 complex (Ubiquinol-cytochrome c reductase)"/>
    <property type="match status" value="1"/>
</dbReference>
<evidence type="ECO:0000313" key="15">
    <source>
        <dbReference type="WBParaSite" id="SBAD_0000512201-mRNA-1"/>
    </source>
</evidence>
<comment type="similarity">
    <text evidence="2">Belongs to the UQCRB/QCR7 family.</text>
</comment>
<dbReference type="WBParaSite" id="SBAD_0000512201-mRNA-1">
    <property type="protein sequence ID" value="SBAD_0000512201-mRNA-1"/>
    <property type="gene ID" value="SBAD_0000512201"/>
</dbReference>
<keyword evidence="5" id="KW-0679">Respiratory chain</keyword>
<dbReference type="AlphaFoldDB" id="A0A183IMS6"/>
<sequence length="65" mass="7965">MWHDTYSESKYVVEEAIRRLPPQEYDARAFRLMRAMQLALKHEYLPKDQWTKYEESELRQKTTGD</sequence>
<dbReference type="Proteomes" id="UP000270296">
    <property type="component" value="Unassembled WGS sequence"/>
</dbReference>
<accession>A0A183IMS6</accession>
<comment type="subcellular location">
    <subcellularLocation>
        <location evidence="1">Mitochondrion inner membrane</location>
        <topology evidence="1">Peripheral membrane protein</topology>
        <orientation evidence="1">Matrix side</orientation>
    </subcellularLocation>
</comment>
<dbReference type="OrthoDB" id="425749at2759"/>
<evidence type="ECO:0000256" key="4">
    <source>
        <dbReference type="ARBA" id="ARBA00022448"/>
    </source>
</evidence>
<evidence type="ECO:0000256" key="5">
    <source>
        <dbReference type="ARBA" id="ARBA00022660"/>
    </source>
</evidence>
<dbReference type="PANTHER" id="PTHR12022:SF0">
    <property type="entry name" value="CYTOCHROME B-C1 COMPLEX SUBUNIT 7"/>
    <property type="match status" value="1"/>
</dbReference>
<dbReference type="InterPro" id="IPR036544">
    <property type="entry name" value="QCR7_sf"/>
</dbReference>
<evidence type="ECO:0000256" key="10">
    <source>
        <dbReference type="ARBA" id="ARBA00031021"/>
    </source>
</evidence>
<dbReference type="GO" id="GO:0006122">
    <property type="term" value="P:mitochondrial electron transport, ubiquinol to cytochrome c"/>
    <property type="evidence" value="ECO:0007669"/>
    <property type="project" value="InterPro"/>
</dbReference>
<evidence type="ECO:0000256" key="8">
    <source>
        <dbReference type="ARBA" id="ARBA00023128"/>
    </source>
</evidence>
<keyword evidence="6" id="KW-0999">Mitochondrion inner membrane</keyword>
<evidence type="ECO:0000256" key="2">
    <source>
        <dbReference type="ARBA" id="ARBA00008554"/>
    </source>
</evidence>
<dbReference type="PANTHER" id="PTHR12022">
    <property type="entry name" value="UBIQUINOL-CYTOCHROME C REDUCTASE COMPLEX 14 KD PROTEIN"/>
    <property type="match status" value="1"/>
</dbReference>
<evidence type="ECO:0000256" key="3">
    <source>
        <dbReference type="ARBA" id="ARBA00016323"/>
    </source>
</evidence>
<reference evidence="15" key="1">
    <citation type="submission" date="2016-06" db="UniProtKB">
        <authorList>
            <consortium name="WormBaseParasite"/>
        </authorList>
    </citation>
    <scope>IDENTIFICATION</scope>
</reference>
<evidence type="ECO:0000256" key="1">
    <source>
        <dbReference type="ARBA" id="ARBA00004443"/>
    </source>
</evidence>
<keyword evidence="4" id="KW-0813">Transport</keyword>
<organism evidence="15">
    <name type="scientific">Soboliphyme baturini</name>
    <dbReference type="NCBI Taxonomy" id="241478"/>
    <lineage>
        <taxon>Eukaryota</taxon>
        <taxon>Metazoa</taxon>
        <taxon>Ecdysozoa</taxon>
        <taxon>Nematoda</taxon>
        <taxon>Enoplea</taxon>
        <taxon>Dorylaimia</taxon>
        <taxon>Dioctophymatida</taxon>
        <taxon>Dioctophymatoidea</taxon>
        <taxon>Soboliphymatidae</taxon>
        <taxon>Soboliphyme</taxon>
    </lineage>
</organism>
<keyword evidence="9" id="KW-0472">Membrane</keyword>
<evidence type="ECO:0000313" key="13">
    <source>
        <dbReference type="EMBL" id="VDP05727.1"/>
    </source>
</evidence>
<evidence type="ECO:0000256" key="11">
    <source>
        <dbReference type="ARBA" id="ARBA00032927"/>
    </source>
</evidence>
<evidence type="ECO:0000256" key="6">
    <source>
        <dbReference type="ARBA" id="ARBA00022792"/>
    </source>
</evidence>
<keyword evidence="14" id="KW-1185">Reference proteome</keyword>
<dbReference type="InterPro" id="IPR003197">
    <property type="entry name" value="QCR7"/>
</dbReference>
<dbReference type="Gene3D" id="1.10.1090.10">
    <property type="entry name" value="Cytochrome b-c1 complex subunit 7"/>
    <property type="match status" value="1"/>
</dbReference>
<dbReference type="GO" id="GO:0005743">
    <property type="term" value="C:mitochondrial inner membrane"/>
    <property type="evidence" value="ECO:0007669"/>
    <property type="project" value="UniProtKB-SubCell"/>
</dbReference>
<protein>
    <recommendedName>
        <fullName evidence="3">Cytochrome b-c1 complex subunit 7</fullName>
    </recommendedName>
    <alternativeName>
        <fullName evidence="10">Complex III subunit VII</fullName>
    </alternativeName>
    <alternativeName>
        <fullName evidence="11">Ubiquinol-cytochrome c reductase complex 14 kDa protein</fullName>
    </alternativeName>
</protein>
<reference evidence="13 14" key="2">
    <citation type="submission" date="2018-11" db="EMBL/GenBank/DDBJ databases">
        <authorList>
            <consortium name="Pathogen Informatics"/>
        </authorList>
    </citation>
    <scope>NUCLEOTIDE SEQUENCE [LARGE SCALE GENOMIC DNA]</scope>
</reference>
<evidence type="ECO:0000256" key="7">
    <source>
        <dbReference type="ARBA" id="ARBA00022982"/>
    </source>
</evidence>
<keyword evidence="8" id="KW-0496">Mitochondrion</keyword>
<comment type="subunit">
    <text evidence="12">Component of the ubiquinol-cytochrome c oxidoreductase (cytochrome b-c1 complex, complex III, CIII), a multisubunit enzyme composed of 3 respiratory subunits cytochrome b, cytochrome c1 and Rieske protein, 2 core protein subunits, and additional low-molecular weight protein subunits. The complex exists as an obligatory dimer and forms supercomplexes (SCs) in the inner mitochondrial membrane with cytochrome c oxidase (complex IV, CIV).</text>
</comment>
<gene>
    <name evidence="13" type="ORF">SBAD_LOCUS4922</name>
</gene>
<proteinExistence type="inferred from homology"/>
<name>A0A183IMS6_9BILA</name>
<dbReference type="EMBL" id="UZAM01008631">
    <property type="protein sequence ID" value="VDP05727.1"/>
    <property type="molecule type" value="Genomic_DNA"/>
</dbReference>
<evidence type="ECO:0000313" key="14">
    <source>
        <dbReference type="Proteomes" id="UP000270296"/>
    </source>
</evidence>
<keyword evidence="7" id="KW-0249">Electron transport</keyword>
<evidence type="ECO:0000256" key="12">
    <source>
        <dbReference type="ARBA" id="ARBA00038521"/>
    </source>
</evidence>
<dbReference type="GO" id="GO:0045275">
    <property type="term" value="C:respiratory chain complex III"/>
    <property type="evidence" value="ECO:0007669"/>
    <property type="project" value="InterPro"/>
</dbReference>